<keyword evidence="1" id="KW-0812">Transmembrane</keyword>
<feature type="transmembrane region" description="Helical" evidence="1">
    <location>
        <begin position="6"/>
        <end position="27"/>
    </location>
</feature>
<evidence type="ECO:0000313" key="3">
    <source>
        <dbReference type="Proteomes" id="UP000223738"/>
    </source>
</evidence>
<dbReference type="EMBL" id="KU862660">
    <property type="protein sequence ID" value="ANA49198.1"/>
    <property type="molecule type" value="Genomic_DNA"/>
</dbReference>
<reference evidence="2 3" key="1">
    <citation type="submission" date="2016-03" db="EMBL/GenBank/DDBJ databases">
        <title>Characterization of pf16 and phiPMW: Two novel phages infecting Pseudomonas putida PpG1.</title>
        <authorList>
            <person name="Magill D.J."/>
            <person name="Krylov V.N."/>
            <person name="Allen C.C.R."/>
            <person name="McGrath J.W."/>
            <person name="Quinn J.P."/>
            <person name="Kulakov L.A."/>
        </authorList>
    </citation>
    <scope>NUCLEOTIDE SEQUENCE [LARGE SCALE GENOMIC DNA]</scope>
</reference>
<name>A0A1S5R1E4_9CAUD</name>
<organism evidence="2 3">
    <name type="scientific">Pseudomonas phage phiPMW</name>
    <dbReference type="NCBI Taxonomy" id="1815582"/>
    <lineage>
        <taxon>Viruses</taxon>
        <taxon>Duplodnaviria</taxon>
        <taxon>Heunggongvirae</taxon>
        <taxon>Uroviricota</taxon>
        <taxon>Caudoviricetes</taxon>
        <taxon>Plaisancevirus</taxon>
        <taxon>Plaisancevirus PMW</taxon>
    </lineage>
</organism>
<proteinExistence type="predicted"/>
<evidence type="ECO:0000313" key="2">
    <source>
        <dbReference type="EMBL" id="ANA49198.1"/>
    </source>
</evidence>
<sequence>MSLSAGVLCVIGLFLTFMFFIDGLLNLGGCGDRIGKEYYVSNCIQTAVGLMGFIGIAGYML</sequence>
<evidence type="ECO:0000256" key="1">
    <source>
        <dbReference type="SAM" id="Phobius"/>
    </source>
</evidence>
<keyword evidence="1" id="KW-0472">Membrane</keyword>
<keyword evidence="1" id="KW-1133">Transmembrane helix</keyword>
<accession>A0A1S5R1E4</accession>
<gene>
    <name evidence="2" type="ORF">PMW_73</name>
</gene>
<feature type="transmembrane region" description="Helical" evidence="1">
    <location>
        <begin position="39"/>
        <end position="60"/>
    </location>
</feature>
<dbReference type="Proteomes" id="UP000223738">
    <property type="component" value="Segment"/>
</dbReference>
<keyword evidence="3" id="KW-1185">Reference proteome</keyword>
<protein>
    <submittedName>
        <fullName evidence="2">Uncharacterized protein</fullName>
    </submittedName>
</protein>